<feature type="region of interest" description="Disordered" evidence="1">
    <location>
        <begin position="47"/>
        <end position="86"/>
    </location>
</feature>
<evidence type="ECO:0000256" key="2">
    <source>
        <dbReference type="SAM" id="Phobius"/>
    </source>
</evidence>
<reference evidence="3" key="1">
    <citation type="submission" date="2021-05" db="EMBL/GenBank/DDBJ databases">
        <authorList>
            <person name="Alioto T."/>
            <person name="Alioto T."/>
            <person name="Gomez Garrido J."/>
        </authorList>
    </citation>
    <scope>NUCLEOTIDE SEQUENCE</scope>
</reference>
<evidence type="ECO:0000256" key="1">
    <source>
        <dbReference type="SAM" id="MobiDB-lite"/>
    </source>
</evidence>
<keyword evidence="2" id="KW-0812">Transmembrane</keyword>
<keyword evidence="2" id="KW-1133">Transmembrane helix</keyword>
<organism evidence="3">
    <name type="scientific">Culex pipiens</name>
    <name type="common">House mosquito</name>
    <dbReference type="NCBI Taxonomy" id="7175"/>
    <lineage>
        <taxon>Eukaryota</taxon>
        <taxon>Metazoa</taxon>
        <taxon>Ecdysozoa</taxon>
        <taxon>Arthropoda</taxon>
        <taxon>Hexapoda</taxon>
        <taxon>Insecta</taxon>
        <taxon>Pterygota</taxon>
        <taxon>Neoptera</taxon>
        <taxon>Endopterygota</taxon>
        <taxon>Diptera</taxon>
        <taxon>Nematocera</taxon>
        <taxon>Culicoidea</taxon>
        <taxon>Culicidae</taxon>
        <taxon>Culicinae</taxon>
        <taxon>Culicini</taxon>
        <taxon>Culex</taxon>
        <taxon>Culex</taxon>
    </lineage>
</organism>
<proteinExistence type="predicted"/>
<feature type="transmembrane region" description="Helical" evidence="2">
    <location>
        <begin position="16"/>
        <end position="36"/>
    </location>
</feature>
<protein>
    <submittedName>
        <fullName evidence="3">(northern house mosquito) hypothetical protein</fullName>
    </submittedName>
</protein>
<keyword evidence="2" id="KW-0472">Membrane</keyword>
<sequence length="154" mass="17439">MITPLRFGSAEEWQSIIYAMSLQLALYLSGSNILFFPVSRRFPESRSDAISSSSRSQRQDPPGRERGGSCRESSHHASDIRNPPGRARPGGENLILIFYLLLNSHVFLFLEWVSRVRPAYFRTGLIPFVRSANPLAKKGAGPVVPLTTRRRRRR</sequence>
<dbReference type="EMBL" id="HBUE01088906">
    <property type="protein sequence ID" value="CAG6480621.1"/>
    <property type="molecule type" value="Transcribed_RNA"/>
</dbReference>
<feature type="compositionally biased region" description="Basic and acidic residues" evidence="1">
    <location>
        <begin position="57"/>
        <end position="79"/>
    </location>
</feature>
<evidence type="ECO:0000313" key="3">
    <source>
        <dbReference type="EMBL" id="CAG6480621.1"/>
    </source>
</evidence>
<accession>A0A8D8BZ35</accession>
<dbReference type="AlphaFoldDB" id="A0A8D8BZ35"/>
<name>A0A8D8BZ35_CULPI</name>